<keyword evidence="9" id="KW-1185">Reference proteome</keyword>
<accession>A0A178MZ49</accession>
<dbReference type="SUPFAM" id="SSF53335">
    <property type="entry name" value="S-adenosyl-L-methionine-dependent methyltransferases"/>
    <property type="match status" value="1"/>
</dbReference>
<evidence type="ECO:0000259" key="7">
    <source>
        <dbReference type="PROSITE" id="PS50123"/>
    </source>
</evidence>
<dbReference type="OrthoDB" id="9816309at2"/>
<dbReference type="InterPro" id="IPR000780">
    <property type="entry name" value="CheR_MeTrfase"/>
</dbReference>
<comment type="catalytic activity">
    <reaction evidence="1">
        <text>L-glutamyl-[protein] + S-adenosyl-L-methionine = [protein]-L-glutamate 5-O-methyl ester + S-adenosyl-L-homocysteine</text>
        <dbReference type="Rhea" id="RHEA:24452"/>
        <dbReference type="Rhea" id="RHEA-COMP:10208"/>
        <dbReference type="Rhea" id="RHEA-COMP:10311"/>
        <dbReference type="ChEBI" id="CHEBI:29973"/>
        <dbReference type="ChEBI" id="CHEBI:57856"/>
        <dbReference type="ChEBI" id="CHEBI:59789"/>
        <dbReference type="ChEBI" id="CHEBI:82795"/>
        <dbReference type="EC" id="2.1.1.80"/>
    </reaction>
</comment>
<dbReference type="Gene3D" id="3.40.50.150">
    <property type="entry name" value="Vaccinia Virus protein VP39"/>
    <property type="match status" value="1"/>
</dbReference>
<dbReference type="InterPro" id="IPR036804">
    <property type="entry name" value="CheR_N_sf"/>
</dbReference>
<dbReference type="GO" id="GO:0008983">
    <property type="term" value="F:protein-glutamate O-methyltransferase activity"/>
    <property type="evidence" value="ECO:0007669"/>
    <property type="project" value="UniProtKB-EC"/>
</dbReference>
<dbReference type="Pfam" id="PF01739">
    <property type="entry name" value="CheR"/>
    <property type="match status" value="1"/>
</dbReference>
<organism evidence="8 9">
    <name type="scientific">Magnetospirillum moscoviense</name>
    <dbReference type="NCBI Taxonomy" id="1437059"/>
    <lineage>
        <taxon>Bacteria</taxon>
        <taxon>Pseudomonadati</taxon>
        <taxon>Pseudomonadota</taxon>
        <taxon>Alphaproteobacteria</taxon>
        <taxon>Rhodospirillales</taxon>
        <taxon>Rhodospirillaceae</taxon>
        <taxon>Magnetospirillum</taxon>
    </lineage>
</organism>
<dbReference type="InterPro" id="IPR022642">
    <property type="entry name" value="CheR_C"/>
</dbReference>
<dbReference type="InterPro" id="IPR011990">
    <property type="entry name" value="TPR-like_helical_dom_sf"/>
</dbReference>
<evidence type="ECO:0000256" key="3">
    <source>
        <dbReference type="ARBA" id="ARBA00022603"/>
    </source>
</evidence>
<feature type="domain" description="CheR-type methyltransferase" evidence="7">
    <location>
        <begin position="1"/>
        <end position="282"/>
    </location>
</feature>
<dbReference type="InterPro" id="IPR029063">
    <property type="entry name" value="SAM-dependent_MTases_sf"/>
</dbReference>
<evidence type="ECO:0000256" key="2">
    <source>
        <dbReference type="ARBA" id="ARBA00012534"/>
    </source>
</evidence>
<dbReference type="InterPro" id="IPR050903">
    <property type="entry name" value="Bact_Chemotaxis_MeTrfase"/>
</dbReference>
<dbReference type="EC" id="2.1.1.80" evidence="2"/>
<name>A0A178MZ49_9PROT</name>
<keyword evidence="3" id="KW-0489">Methyltransferase</keyword>
<dbReference type="PROSITE" id="PS50123">
    <property type="entry name" value="CHER"/>
    <property type="match status" value="1"/>
</dbReference>
<sequence length="468" mass="52490">MAALLADPFFARLKSVVINSTGMAFYSDKDEDLARITADRMEACKLSDCASYLNLLEREPGHGGEMEALVAELTIGETYFFRHKEQFDALRDTILPNVIARNQTFKRLRIWSAGCSIGPEPYTLAIMLKREFGQKLADWHISIIATDINQKFLARAREARYDEWAFRTTPDDIRRECFDKVGKHWVLKSQFRSLVTFQYHNLTRNRFPSLVDNIAAFDIIICRNVIIYFSPETVAQLVPCFREALMDGGWLIMGHAEPNMELFRDFRTVNVPGAVLYQRVDRPETAEPPQMAVAPRPLTVPAAPSPCRPAPLPPVRRPSPARQKAAPMGLRPVAPPAEGAAKVRRLADAGHWNEALASCDALLAASGMDWRLHLLRALILEQLGEGAGCETALRRAIYLDRKAVLPHYHLGLFLARGDDNNGARRSFRNVLALLADLPDDHPIEDGDDLTASQLRESVEMHLKLIGSS</sequence>
<proteinExistence type="predicted"/>
<dbReference type="PANTHER" id="PTHR24422">
    <property type="entry name" value="CHEMOTAXIS PROTEIN METHYLTRANSFERASE"/>
    <property type="match status" value="1"/>
</dbReference>
<protein>
    <recommendedName>
        <fullName evidence="2">protein-glutamate O-methyltransferase</fullName>
        <ecNumber evidence="2">2.1.1.80</ecNumber>
    </recommendedName>
</protein>
<evidence type="ECO:0000256" key="6">
    <source>
        <dbReference type="SAM" id="MobiDB-lite"/>
    </source>
</evidence>
<reference evidence="8 9" key="1">
    <citation type="submission" date="2016-04" db="EMBL/GenBank/DDBJ databases">
        <title>Draft genome sequence of freshwater magnetotactic bacteria Magnetospirillum marisnigri SP-1 and Magnetospirillum moscoviense BB-1.</title>
        <authorList>
            <person name="Koziaeva V."/>
            <person name="Dziuba M.V."/>
            <person name="Ivanov T.M."/>
            <person name="Kuznetsov B."/>
            <person name="Grouzdev D.S."/>
        </authorList>
    </citation>
    <scope>NUCLEOTIDE SEQUENCE [LARGE SCALE GENOMIC DNA]</scope>
    <source>
        <strain evidence="8 9">BB-1</strain>
    </source>
</reference>
<dbReference type="Gene3D" id="1.25.40.10">
    <property type="entry name" value="Tetratricopeptide repeat domain"/>
    <property type="match status" value="1"/>
</dbReference>
<dbReference type="SUPFAM" id="SSF47757">
    <property type="entry name" value="Chemotaxis receptor methyltransferase CheR, N-terminal domain"/>
    <property type="match status" value="1"/>
</dbReference>
<dbReference type="GO" id="GO:0032259">
    <property type="term" value="P:methylation"/>
    <property type="evidence" value="ECO:0007669"/>
    <property type="project" value="UniProtKB-KW"/>
</dbReference>
<dbReference type="Gene3D" id="1.10.155.10">
    <property type="entry name" value="Chemotaxis receptor methyltransferase CheR, N-terminal domain"/>
    <property type="match status" value="1"/>
</dbReference>
<evidence type="ECO:0000313" key="8">
    <source>
        <dbReference type="EMBL" id="OAN64521.1"/>
    </source>
</evidence>
<evidence type="ECO:0000313" key="9">
    <source>
        <dbReference type="Proteomes" id="UP000078543"/>
    </source>
</evidence>
<dbReference type="STRING" id="1437059.A6A05_06420"/>
<keyword evidence="4" id="KW-0808">Transferase</keyword>
<dbReference type="Proteomes" id="UP000078543">
    <property type="component" value="Unassembled WGS sequence"/>
</dbReference>
<dbReference type="PRINTS" id="PR00996">
    <property type="entry name" value="CHERMTFRASE"/>
</dbReference>
<dbReference type="AlphaFoldDB" id="A0A178MZ49"/>
<dbReference type="PANTHER" id="PTHR24422:SF19">
    <property type="entry name" value="CHEMOTAXIS PROTEIN METHYLTRANSFERASE"/>
    <property type="match status" value="1"/>
</dbReference>
<keyword evidence="5" id="KW-0949">S-adenosyl-L-methionine</keyword>
<evidence type="ECO:0000256" key="4">
    <source>
        <dbReference type="ARBA" id="ARBA00022679"/>
    </source>
</evidence>
<evidence type="ECO:0000256" key="1">
    <source>
        <dbReference type="ARBA" id="ARBA00001541"/>
    </source>
</evidence>
<evidence type="ECO:0000256" key="5">
    <source>
        <dbReference type="ARBA" id="ARBA00022691"/>
    </source>
</evidence>
<feature type="region of interest" description="Disordered" evidence="6">
    <location>
        <begin position="309"/>
        <end position="334"/>
    </location>
</feature>
<dbReference type="SMART" id="SM00138">
    <property type="entry name" value="MeTrc"/>
    <property type="match status" value="1"/>
</dbReference>
<dbReference type="SUPFAM" id="SSF48452">
    <property type="entry name" value="TPR-like"/>
    <property type="match status" value="1"/>
</dbReference>
<comment type="caution">
    <text evidence="8">The sequence shown here is derived from an EMBL/GenBank/DDBJ whole genome shotgun (WGS) entry which is preliminary data.</text>
</comment>
<dbReference type="EMBL" id="LWQU01000032">
    <property type="protein sequence ID" value="OAN64521.1"/>
    <property type="molecule type" value="Genomic_DNA"/>
</dbReference>
<gene>
    <name evidence="8" type="ORF">A6A05_06420</name>
</gene>